<keyword evidence="2" id="KW-1185">Reference proteome</keyword>
<evidence type="ECO:0000313" key="1">
    <source>
        <dbReference type="EMBL" id="NEM98793.1"/>
    </source>
</evidence>
<evidence type="ECO:0008006" key="3">
    <source>
        <dbReference type="Google" id="ProtNLM"/>
    </source>
</evidence>
<sequence>MQEVKSDYKPVRFLFGGAFEFGGDEVAKVYFTNGQDQSVRAGQGVSIAIGAEYQFKNVEQLLLRATIGYKYVTTQADNAHIRLTRVPMHFTANWMATEKLRFGAGIVTHRAINFNADGIGDNISIKPATGTVFEVAYSGIGLSYTAMKYKDQTNFSYSANAIGVTITGVLPRRN</sequence>
<accession>A0A6B3LSL9</accession>
<protein>
    <recommendedName>
        <fullName evidence="3">Outer membrane protein beta-barrel domain-containing protein</fullName>
    </recommendedName>
</protein>
<dbReference type="Proteomes" id="UP000474777">
    <property type="component" value="Unassembled WGS sequence"/>
</dbReference>
<reference evidence="1 2" key="1">
    <citation type="submission" date="2020-02" db="EMBL/GenBank/DDBJ databases">
        <authorList>
            <person name="Kim M.K."/>
        </authorList>
    </citation>
    <scope>NUCLEOTIDE SEQUENCE [LARGE SCALE GENOMIC DNA]</scope>
    <source>
        <strain evidence="1 2">BT327</strain>
    </source>
</reference>
<comment type="caution">
    <text evidence="1">The sequence shown here is derived from an EMBL/GenBank/DDBJ whole genome shotgun (WGS) entry which is preliminary data.</text>
</comment>
<dbReference type="EMBL" id="JAAGWD010000006">
    <property type="protein sequence ID" value="NEM98793.1"/>
    <property type="molecule type" value="Genomic_DNA"/>
</dbReference>
<organism evidence="1 2">
    <name type="scientific">Pontibacter burrus</name>
    <dbReference type="NCBI Taxonomy" id="2704466"/>
    <lineage>
        <taxon>Bacteria</taxon>
        <taxon>Pseudomonadati</taxon>
        <taxon>Bacteroidota</taxon>
        <taxon>Cytophagia</taxon>
        <taxon>Cytophagales</taxon>
        <taxon>Hymenobacteraceae</taxon>
        <taxon>Pontibacter</taxon>
    </lineage>
</organism>
<dbReference type="AlphaFoldDB" id="A0A6B3LSL9"/>
<proteinExistence type="predicted"/>
<evidence type="ECO:0000313" key="2">
    <source>
        <dbReference type="Proteomes" id="UP000474777"/>
    </source>
</evidence>
<name>A0A6B3LSL9_9BACT</name>
<gene>
    <name evidence="1" type="ORF">GXP69_13905</name>
</gene>